<dbReference type="Proteomes" id="UP000548067">
    <property type="component" value="Unassembled WGS sequence"/>
</dbReference>
<evidence type="ECO:0000313" key="2">
    <source>
        <dbReference type="Proteomes" id="UP000548067"/>
    </source>
</evidence>
<name>A0A848N8L7_9FLAO</name>
<dbReference type="EMBL" id="JABCJF010000007">
    <property type="protein sequence ID" value="NMR35322.1"/>
    <property type="molecule type" value="Genomic_DNA"/>
</dbReference>
<evidence type="ECO:0000313" key="1">
    <source>
        <dbReference type="EMBL" id="NMR35322.1"/>
    </source>
</evidence>
<comment type="caution">
    <text evidence="1">The sequence shown here is derived from an EMBL/GenBank/DDBJ whole genome shotgun (WGS) entry which is preliminary data.</text>
</comment>
<organism evidence="1 2">
    <name type="scientific">Chryseobacterium aquaticum</name>
    <dbReference type="NCBI Taxonomy" id="452084"/>
    <lineage>
        <taxon>Bacteria</taxon>
        <taxon>Pseudomonadati</taxon>
        <taxon>Bacteroidota</taxon>
        <taxon>Flavobacteriia</taxon>
        <taxon>Flavobacteriales</taxon>
        <taxon>Weeksellaceae</taxon>
        <taxon>Chryseobacterium group</taxon>
        <taxon>Chryseobacterium</taxon>
    </lineage>
</organism>
<dbReference type="RefSeq" id="WP_169321929.1">
    <property type="nucleotide sequence ID" value="NZ_JABCJF010000007.1"/>
</dbReference>
<reference evidence="1 2" key="1">
    <citation type="submission" date="2020-04" db="EMBL/GenBank/DDBJ databases">
        <title>Genome analysis and antimicrobial resistance characteristics of Chryseobacterium aquaticum isolated from farmed salmonids.</title>
        <authorList>
            <person name="Saticioglu I.B."/>
            <person name="Duman M."/>
            <person name="Altun S."/>
        </authorList>
    </citation>
    <scope>NUCLEOTIDE SEQUENCE [LARGE SCALE GENOMIC DNA]</scope>
    <source>
        <strain evidence="1 2">C-174</strain>
    </source>
</reference>
<proteinExistence type="predicted"/>
<gene>
    <name evidence="1" type="ORF">HIO71_14135</name>
</gene>
<accession>A0A848N8L7</accession>
<dbReference type="AlphaFoldDB" id="A0A848N8L7"/>
<sequence>MANYRDPKTIYSPQDMITDVDVIFEDHDTVSIAKIKWNDNNVIGIRWNIALREWDDTDKMNGTKECLGLPISRGYPTWFILPDQILDKNSDIRKAIDSIKL</sequence>
<protein>
    <submittedName>
        <fullName evidence="1">Uncharacterized protein</fullName>
    </submittedName>
</protein>